<dbReference type="Pfam" id="PF25547">
    <property type="entry name" value="WXG100_2"/>
    <property type="match status" value="1"/>
</dbReference>
<evidence type="ECO:0000313" key="4">
    <source>
        <dbReference type="Proteomes" id="UP000636960"/>
    </source>
</evidence>
<feature type="region of interest" description="Disordered" evidence="1">
    <location>
        <begin position="246"/>
        <end position="268"/>
    </location>
</feature>
<dbReference type="InterPro" id="IPR038332">
    <property type="entry name" value="PPE_sf"/>
</dbReference>
<dbReference type="EMBL" id="BOMV01000035">
    <property type="protein sequence ID" value="GIE95759.1"/>
    <property type="molecule type" value="Genomic_DNA"/>
</dbReference>
<gene>
    <name evidence="3" type="ORF">Ari01nite_32240</name>
</gene>
<keyword evidence="4" id="KW-1185">Reference proteome</keyword>
<comment type="caution">
    <text evidence="3">The sequence shown here is derived from an EMBL/GenBank/DDBJ whole genome shotgun (WGS) entry which is preliminary data.</text>
</comment>
<evidence type="ECO:0000256" key="1">
    <source>
        <dbReference type="SAM" id="MobiDB-lite"/>
    </source>
</evidence>
<protein>
    <recommendedName>
        <fullName evidence="2">Outer membrane channel protein CpnT-like N-terminal domain-containing protein</fullName>
    </recommendedName>
</protein>
<sequence length="351" mass="36616">MTAPVADAGPAPWAGIWIAEDIEMIAAGVRSGNWVENTLGVAGGGLDALALAVDPVGVLLQYGIAWLLEHVEPLAEALDWLAGDPGEIAAHAQTWRNVAASLGSEAEGLERAVRWDTTEWAGAAGDAYRAWASGRGQTLAALGQAAEAMAAMTEGAGVLIGTVRLMVRDAVAVVVSRLVVYAGELLATGGLAAPVVVGQVGALCASWGARIAGWLRDLIASLRRLVSEGDRLTRLIDKLKRLLHGRGSGVPEAPREPNKKIGAPTDFDPDELRGLTADDVKARIPADWVARPSRAGGGSVYGDPHNRGRQVRIMPGYPPGSRPEPVTWGPYAEVCQNGVALKIPLAGNPTL</sequence>
<dbReference type="Gene3D" id="1.20.1260.20">
    <property type="entry name" value="PPE superfamily"/>
    <property type="match status" value="1"/>
</dbReference>
<dbReference type="SUPFAM" id="SSF140453">
    <property type="entry name" value="EsxAB dimer-like"/>
    <property type="match status" value="1"/>
</dbReference>
<dbReference type="InterPro" id="IPR057746">
    <property type="entry name" value="CpnT-like_N"/>
</dbReference>
<dbReference type="RefSeq" id="WP_203782053.1">
    <property type="nucleotide sequence ID" value="NZ_BOMV01000035.1"/>
</dbReference>
<organism evidence="3 4">
    <name type="scientific">Paractinoplanes rishiriensis</name>
    <dbReference type="NCBI Taxonomy" id="1050105"/>
    <lineage>
        <taxon>Bacteria</taxon>
        <taxon>Bacillati</taxon>
        <taxon>Actinomycetota</taxon>
        <taxon>Actinomycetes</taxon>
        <taxon>Micromonosporales</taxon>
        <taxon>Micromonosporaceae</taxon>
        <taxon>Paractinoplanes</taxon>
    </lineage>
</organism>
<name>A0A919JY16_9ACTN</name>
<dbReference type="AlphaFoldDB" id="A0A919JY16"/>
<feature type="domain" description="Outer membrane channel protein CpnT-like N-terminal" evidence="2">
    <location>
        <begin position="66"/>
        <end position="194"/>
    </location>
</feature>
<accession>A0A919JY16</accession>
<evidence type="ECO:0000313" key="3">
    <source>
        <dbReference type="EMBL" id="GIE95759.1"/>
    </source>
</evidence>
<reference evidence="3" key="1">
    <citation type="submission" date="2021-01" db="EMBL/GenBank/DDBJ databases">
        <title>Whole genome shotgun sequence of Actinoplanes rishiriensis NBRC 108556.</title>
        <authorList>
            <person name="Komaki H."/>
            <person name="Tamura T."/>
        </authorList>
    </citation>
    <scope>NUCLEOTIDE SEQUENCE</scope>
    <source>
        <strain evidence="3">NBRC 108556</strain>
    </source>
</reference>
<evidence type="ECO:0000259" key="2">
    <source>
        <dbReference type="Pfam" id="PF25547"/>
    </source>
</evidence>
<proteinExistence type="predicted"/>
<dbReference type="InterPro" id="IPR036689">
    <property type="entry name" value="ESAT-6-like_sf"/>
</dbReference>
<dbReference type="Proteomes" id="UP000636960">
    <property type="component" value="Unassembled WGS sequence"/>
</dbReference>